<feature type="coiled-coil region" evidence="1">
    <location>
        <begin position="142"/>
        <end position="190"/>
    </location>
</feature>
<keyword evidence="4" id="KW-1185">Reference proteome</keyword>
<dbReference type="Proteomes" id="UP001286313">
    <property type="component" value="Unassembled WGS sequence"/>
</dbReference>
<comment type="caution">
    <text evidence="2">The sequence shown here is derived from an EMBL/GenBank/DDBJ whole genome shotgun (WGS) entry which is preliminary data.</text>
</comment>
<sequence>MNRECLTPSLPRRTAGDPASLHILGLSSKHIEGAVYERNLRYELLNIPEPPQLKRIIPGAVLTLHAPTKDLQEAAPICNKDSHGNLEGVTVTSEISPEQRNLPEAAPNCKSSSSLLRKGKKKCFGEISVVANEAPLQMGEDIAELHRKIGNLQCQLDMEKREKENILREMENILKEKEACEELVIQLRKELDIAYIKEWNRANLSVIAFRVVETMEVEYLEWSRLSRVDNSIASS</sequence>
<proteinExistence type="predicted"/>
<accession>A0AAE1FE39</accession>
<evidence type="ECO:0000256" key="1">
    <source>
        <dbReference type="SAM" id="Coils"/>
    </source>
</evidence>
<dbReference type="EMBL" id="JAWQEG010001155">
    <property type="protein sequence ID" value="KAK3881972.1"/>
    <property type="molecule type" value="Genomic_DNA"/>
</dbReference>
<dbReference type="AlphaFoldDB" id="A0AAE1FE39"/>
<protein>
    <submittedName>
        <fullName evidence="2">Uncharacterized protein</fullName>
    </submittedName>
</protein>
<evidence type="ECO:0000313" key="2">
    <source>
        <dbReference type="EMBL" id="KAK3872714.1"/>
    </source>
</evidence>
<reference evidence="2" key="1">
    <citation type="submission" date="2023-10" db="EMBL/GenBank/DDBJ databases">
        <title>Genome assemblies of two species of porcelain crab, Petrolisthes cinctipes and Petrolisthes manimaculis (Anomura: Porcellanidae).</title>
        <authorList>
            <person name="Angst P."/>
        </authorList>
    </citation>
    <scope>NUCLEOTIDE SEQUENCE</scope>
    <source>
        <strain evidence="2">PB745_01</strain>
        <tissue evidence="2">Gill</tissue>
    </source>
</reference>
<keyword evidence="1" id="KW-0175">Coiled coil</keyword>
<evidence type="ECO:0000313" key="4">
    <source>
        <dbReference type="Proteomes" id="UP001286313"/>
    </source>
</evidence>
<organism evidence="2 4">
    <name type="scientific">Petrolisthes cinctipes</name>
    <name type="common">Flat porcelain crab</name>
    <dbReference type="NCBI Taxonomy" id="88211"/>
    <lineage>
        <taxon>Eukaryota</taxon>
        <taxon>Metazoa</taxon>
        <taxon>Ecdysozoa</taxon>
        <taxon>Arthropoda</taxon>
        <taxon>Crustacea</taxon>
        <taxon>Multicrustacea</taxon>
        <taxon>Malacostraca</taxon>
        <taxon>Eumalacostraca</taxon>
        <taxon>Eucarida</taxon>
        <taxon>Decapoda</taxon>
        <taxon>Pleocyemata</taxon>
        <taxon>Anomura</taxon>
        <taxon>Galatheoidea</taxon>
        <taxon>Porcellanidae</taxon>
        <taxon>Petrolisthes</taxon>
    </lineage>
</organism>
<name>A0AAE1FE39_PETCI</name>
<evidence type="ECO:0000313" key="3">
    <source>
        <dbReference type="EMBL" id="KAK3881972.1"/>
    </source>
</evidence>
<gene>
    <name evidence="3" type="ORF">Pcinc_013626</name>
    <name evidence="2" type="ORF">Pcinc_022214</name>
</gene>
<dbReference type="EMBL" id="JAWQEG010002325">
    <property type="protein sequence ID" value="KAK3872714.1"/>
    <property type="molecule type" value="Genomic_DNA"/>
</dbReference>